<dbReference type="AlphaFoldDB" id="A0A0D0CA21"/>
<evidence type="ECO:0000256" key="1">
    <source>
        <dbReference type="SAM" id="MobiDB-lite"/>
    </source>
</evidence>
<feature type="region of interest" description="Disordered" evidence="1">
    <location>
        <begin position="1"/>
        <end position="66"/>
    </location>
</feature>
<feature type="compositionally biased region" description="Polar residues" evidence="1">
    <location>
        <begin position="1"/>
        <end position="16"/>
    </location>
</feature>
<name>A0A0D0CA21_9AGAR</name>
<sequence>MDWSQSRTCEPSTNGNPCGRHHPAHIGPSIGGEHRNEQAEYVESARTTVGPGTQRRQEARHSEEEE</sequence>
<dbReference type="EMBL" id="KN834812">
    <property type="protein sequence ID" value="KIK54852.1"/>
    <property type="molecule type" value="Genomic_DNA"/>
</dbReference>
<dbReference type="Proteomes" id="UP000053593">
    <property type="component" value="Unassembled WGS sequence"/>
</dbReference>
<protein>
    <submittedName>
        <fullName evidence="2">Unplaced genomic scaffold GYMLUscaffold_64, whole genome shotgun sequence</fullName>
    </submittedName>
</protein>
<reference evidence="2 3" key="1">
    <citation type="submission" date="2014-04" db="EMBL/GenBank/DDBJ databases">
        <title>Evolutionary Origins and Diversification of the Mycorrhizal Mutualists.</title>
        <authorList>
            <consortium name="DOE Joint Genome Institute"/>
            <consortium name="Mycorrhizal Genomics Consortium"/>
            <person name="Kohler A."/>
            <person name="Kuo A."/>
            <person name="Nagy L.G."/>
            <person name="Floudas D."/>
            <person name="Copeland A."/>
            <person name="Barry K.W."/>
            <person name="Cichocki N."/>
            <person name="Veneault-Fourrey C."/>
            <person name="LaButti K."/>
            <person name="Lindquist E.A."/>
            <person name="Lipzen A."/>
            <person name="Lundell T."/>
            <person name="Morin E."/>
            <person name="Murat C."/>
            <person name="Riley R."/>
            <person name="Ohm R."/>
            <person name="Sun H."/>
            <person name="Tunlid A."/>
            <person name="Henrissat B."/>
            <person name="Grigoriev I.V."/>
            <person name="Hibbett D.S."/>
            <person name="Martin F."/>
        </authorList>
    </citation>
    <scope>NUCLEOTIDE SEQUENCE [LARGE SCALE GENOMIC DNA]</scope>
    <source>
        <strain evidence="2 3">FD-317 M1</strain>
    </source>
</reference>
<evidence type="ECO:0000313" key="3">
    <source>
        <dbReference type="Proteomes" id="UP000053593"/>
    </source>
</evidence>
<feature type="compositionally biased region" description="Basic and acidic residues" evidence="1">
    <location>
        <begin position="55"/>
        <end position="66"/>
    </location>
</feature>
<keyword evidence="3" id="KW-1185">Reference proteome</keyword>
<evidence type="ECO:0000313" key="2">
    <source>
        <dbReference type="EMBL" id="KIK54852.1"/>
    </source>
</evidence>
<dbReference type="HOGENOM" id="CLU_2831444_0_0_1"/>
<gene>
    <name evidence="2" type="ORF">GYMLUDRAFT_48401</name>
</gene>
<organism evidence="2 3">
    <name type="scientific">Collybiopsis luxurians FD-317 M1</name>
    <dbReference type="NCBI Taxonomy" id="944289"/>
    <lineage>
        <taxon>Eukaryota</taxon>
        <taxon>Fungi</taxon>
        <taxon>Dikarya</taxon>
        <taxon>Basidiomycota</taxon>
        <taxon>Agaricomycotina</taxon>
        <taxon>Agaricomycetes</taxon>
        <taxon>Agaricomycetidae</taxon>
        <taxon>Agaricales</taxon>
        <taxon>Marasmiineae</taxon>
        <taxon>Omphalotaceae</taxon>
        <taxon>Collybiopsis</taxon>
        <taxon>Collybiopsis luxurians</taxon>
    </lineage>
</organism>
<accession>A0A0D0CA21</accession>
<proteinExistence type="predicted"/>